<evidence type="ECO:0000313" key="8">
    <source>
        <dbReference type="Proteomes" id="UP001498421"/>
    </source>
</evidence>
<protein>
    <recommendedName>
        <fullName evidence="6">RING-type domain-containing protein</fullName>
    </recommendedName>
</protein>
<dbReference type="Proteomes" id="UP001498421">
    <property type="component" value="Unassembled WGS sequence"/>
</dbReference>
<comment type="caution">
    <text evidence="7">The sequence shown here is derived from an EMBL/GenBank/DDBJ whole genome shotgun (WGS) entry which is preliminary data.</text>
</comment>
<keyword evidence="1" id="KW-0479">Metal-binding</keyword>
<dbReference type="PROSITE" id="PS50089">
    <property type="entry name" value="ZF_RING_2"/>
    <property type="match status" value="1"/>
</dbReference>
<organism evidence="7 8">
    <name type="scientific">Neonectria magnoliae</name>
    <dbReference type="NCBI Taxonomy" id="2732573"/>
    <lineage>
        <taxon>Eukaryota</taxon>
        <taxon>Fungi</taxon>
        <taxon>Dikarya</taxon>
        <taxon>Ascomycota</taxon>
        <taxon>Pezizomycotina</taxon>
        <taxon>Sordariomycetes</taxon>
        <taxon>Hypocreomycetidae</taxon>
        <taxon>Hypocreales</taxon>
        <taxon>Nectriaceae</taxon>
        <taxon>Neonectria</taxon>
    </lineage>
</organism>
<feature type="region of interest" description="Disordered" evidence="5">
    <location>
        <begin position="1"/>
        <end position="39"/>
    </location>
</feature>
<dbReference type="PANTHER" id="PTHR47094">
    <property type="entry name" value="ELFLESS, ISOFORM B"/>
    <property type="match status" value="1"/>
</dbReference>
<dbReference type="InterPro" id="IPR013083">
    <property type="entry name" value="Znf_RING/FYVE/PHD"/>
</dbReference>
<feature type="compositionally biased region" description="Low complexity" evidence="5">
    <location>
        <begin position="76"/>
        <end position="105"/>
    </location>
</feature>
<dbReference type="PROSITE" id="PS00518">
    <property type="entry name" value="ZF_RING_1"/>
    <property type="match status" value="1"/>
</dbReference>
<accession>A0ABR1I5V3</accession>
<dbReference type="InterPro" id="IPR001841">
    <property type="entry name" value="Znf_RING"/>
</dbReference>
<gene>
    <name evidence="7" type="ORF">QQZ08_004570</name>
</gene>
<evidence type="ECO:0000256" key="1">
    <source>
        <dbReference type="ARBA" id="ARBA00022723"/>
    </source>
</evidence>
<dbReference type="EMBL" id="JAZAVK010000035">
    <property type="protein sequence ID" value="KAK7428953.1"/>
    <property type="molecule type" value="Genomic_DNA"/>
</dbReference>
<evidence type="ECO:0000256" key="4">
    <source>
        <dbReference type="PROSITE-ProRule" id="PRU00175"/>
    </source>
</evidence>
<feature type="compositionally biased region" description="Polar residues" evidence="5">
    <location>
        <begin position="9"/>
        <end position="20"/>
    </location>
</feature>
<sequence>MATRLVSPRGQSPGYSSSPIDQAHAQTQTHSHSHTQTQAQAEVAFVGHHIRQPLHPLPPSHPGISSTPSRARQRRSSTITTTTATATATSTTTTTTTTTAASTNTLPNVSTPPRRRPTSTAPPPRFWHAQPVNLWPADDHELLPFNTSQPGNALVDDPYLAAFAEVDFSSPSSYPSFIEPGAHLSQSYAQTRPPPVPQPSRPQPSAPCPSATTAPRDPSGACILNLDCAAPERSTTQLSSTTTAGESQSTWPTLDSFDLDDSGLLDSPASSFSDNMPQTRRRPPPAVPPHDAVHANKRRRTSTNASNQTPTKSPSSKRKHQPLTTKDVDDSLFESNDPPPNTGVDAPSSEFTTIDLTEATEVPEDLRKPAGDNRIKLVAFQCVICMDDVTTLTVTHCGHLYCAQCLHSSLHVEATKGKCPMCRQKLDMRPRESYSSKTKGFWPLELKLMTATRKGKRKADSQL</sequence>
<name>A0ABR1I5V3_9HYPO</name>
<evidence type="ECO:0000256" key="2">
    <source>
        <dbReference type="ARBA" id="ARBA00022771"/>
    </source>
</evidence>
<feature type="region of interest" description="Disordered" evidence="5">
    <location>
        <begin position="52"/>
        <end position="129"/>
    </location>
</feature>
<evidence type="ECO:0000256" key="5">
    <source>
        <dbReference type="SAM" id="MobiDB-lite"/>
    </source>
</evidence>
<evidence type="ECO:0000313" key="7">
    <source>
        <dbReference type="EMBL" id="KAK7428953.1"/>
    </source>
</evidence>
<feature type="region of interest" description="Disordered" evidence="5">
    <location>
        <begin position="234"/>
        <end position="367"/>
    </location>
</feature>
<feature type="compositionally biased region" description="Polar residues" evidence="5">
    <location>
        <begin position="302"/>
        <end position="314"/>
    </location>
</feature>
<evidence type="ECO:0000259" key="6">
    <source>
        <dbReference type="PROSITE" id="PS50089"/>
    </source>
</evidence>
<dbReference type="InterPro" id="IPR049627">
    <property type="entry name" value="SLX8"/>
</dbReference>
<evidence type="ECO:0000256" key="3">
    <source>
        <dbReference type="ARBA" id="ARBA00022833"/>
    </source>
</evidence>
<feature type="compositionally biased region" description="Pro residues" evidence="5">
    <location>
        <begin position="192"/>
        <end position="207"/>
    </location>
</feature>
<dbReference type="Pfam" id="PF13920">
    <property type="entry name" value="zf-C3HC4_3"/>
    <property type="match status" value="1"/>
</dbReference>
<reference evidence="7 8" key="1">
    <citation type="journal article" date="2025" name="Microbiol. Resour. Announc.">
        <title>Draft genome sequences for Neonectria magnoliae and Neonectria punicea, canker pathogens of Liriodendron tulipifera and Acer saccharum in West Virginia.</title>
        <authorList>
            <person name="Petronek H.M."/>
            <person name="Kasson M.T."/>
            <person name="Metheny A.M."/>
            <person name="Stauder C.M."/>
            <person name="Lovett B."/>
            <person name="Lynch S.C."/>
            <person name="Garnas J.R."/>
            <person name="Kasson L.R."/>
            <person name="Stajich J.E."/>
        </authorList>
    </citation>
    <scope>NUCLEOTIDE SEQUENCE [LARGE SCALE GENOMIC DNA]</scope>
    <source>
        <strain evidence="7 8">NRRL 64651</strain>
    </source>
</reference>
<dbReference type="SMART" id="SM00184">
    <property type="entry name" value="RING"/>
    <property type="match status" value="1"/>
</dbReference>
<keyword evidence="3" id="KW-0862">Zinc</keyword>
<dbReference type="SUPFAM" id="SSF57850">
    <property type="entry name" value="RING/U-box"/>
    <property type="match status" value="1"/>
</dbReference>
<dbReference type="Gene3D" id="3.30.40.10">
    <property type="entry name" value="Zinc/RING finger domain, C3HC4 (zinc finger)"/>
    <property type="match status" value="1"/>
</dbReference>
<feature type="compositionally biased region" description="Low complexity" evidence="5">
    <location>
        <begin position="22"/>
        <end position="39"/>
    </location>
</feature>
<feature type="region of interest" description="Disordered" evidence="5">
    <location>
        <begin position="187"/>
        <end position="217"/>
    </location>
</feature>
<feature type="compositionally biased region" description="Polar residues" evidence="5">
    <location>
        <begin position="234"/>
        <end position="253"/>
    </location>
</feature>
<dbReference type="PANTHER" id="PTHR47094:SF1">
    <property type="entry name" value="RING-TYPE E3 UBIQUITIN TRANSFERASE"/>
    <property type="match status" value="1"/>
</dbReference>
<dbReference type="InterPro" id="IPR017907">
    <property type="entry name" value="Znf_RING_CS"/>
</dbReference>
<feature type="domain" description="RING-type" evidence="6">
    <location>
        <begin position="382"/>
        <end position="423"/>
    </location>
</feature>
<proteinExistence type="predicted"/>
<keyword evidence="2 4" id="KW-0863">Zinc-finger</keyword>
<keyword evidence="8" id="KW-1185">Reference proteome</keyword>